<dbReference type="Pfam" id="PF13592">
    <property type="entry name" value="HTH_33"/>
    <property type="match status" value="1"/>
</dbReference>
<dbReference type="EMBL" id="JBIAHM010000004">
    <property type="protein sequence ID" value="MFE9599910.1"/>
    <property type="molecule type" value="Genomic_DNA"/>
</dbReference>
<dbReference type="InterPro" id="IPR025959">
    <property type="entry name" value="Winged_HTH_dom"/>
</dbReference>
<gene>
    <name evidence="2" type="ORF">ACFYNQ_15205</name>
</gene>
<name>A0ABW6M186_9ACTN</name>
<keyword evidence="3" id="KW-1185">Reference proteome</keyword>
<protein>
    <submittedName>
        <fullName evidence="2">Winged helix-turn-helix domain-containing protein</fullName>
    </submittedName>
</protein>
<sequence length="107" mass="12441">MPGVRVGWTPWPPPGGETAQLSDGQFAELEKELALGPAEDSWEDQRWTVARIRAVIAVRFEIDCSMAAVWRLLHRHSWSWQSPARRARERDEHAVELWKKDVWPQVE</sequence>
<dbReference type="RefSeq" id="WP_388106066.1">
    <property type="nucleotide sequence ID" value="NZ_JBIAHM010000004.1"/>
</dbReference>
<feature type="domain" description="Winged helix-turn helix" evidence="1">
    <location>
        <begin position="43"/>
        <end position="101"/>
    </location>
</feature>
<evidence type="ECO:0000313" key="2">
    <source>
        <dbReference type="EMBL" id="MFE9599910.1"/>
    </source>
</evidence>
<dbReference type="Proteomes" id="UP001601303">
    <property type="component" value="Unassembled WGS sequence"/>
</dbReference>
<proteinExistence type="predicted"/>
<organism evidence="2 3">
    <name type="scientific">Streptomyces hokutonensis</name>
    <dbReference type="NCBI Taxonomy" id="1306990"/>
    <lineage>
        <taxon>Bacteria</taxon>
        <taxon>Bacillati</taxon>
        <taxon>Actinomycetota</taxon>
        <taxon>Actinomycetes</taxon>
        <taxon>Kitasatosporales</taxon>
        <taxon>Streptomycetaceae</taxon>
        <taxon>Streptomyces</taxon>
    </lineage>
</organism>
<reference evidence="2 3" key="1">
    <citation type="submission" date="2024-10" db="EMBL/GenBank/DDBJ databases">
        <title>The Natural Products Discovery Center: Release of the First 8490 Sequenced Strains for Exploring Actinobacteria Biosynthetic Diversity.</title>
        <authorList>
            <person name="Kalkreuter E."/>
            <person name="Kautsar S.A."/>
            <person name="Yang D."/>
            <person name="Bader C.D."/>
            <person name="Teijaro C.N."/>
            <person name="Fluegel L."/>
            <person name="Davis C.M."/>
            <person name="Simpson J.R."/>
            <person name="Lauterbach L."/>
            <person name="Steele A.D."/>
            <person name="Gui C."/>
            <person name="Meng S."/>
            <person name="Li G."/>
            <person name="Viehrig K."/>
            <person name="Ye F."/>
            <person name="Su P."/>
            <person name="Kiefer A.F."/>
            <person name="Nichols A."/>
            <person name="Cepeda A.J."/>
            <person name="Yan W."/>
            <person name="Fan B."/>
            <person name="Jiang Y."/>
            <person name="Adhikari A."/>
            <person name="Zheng C.-J."/>
            <person name="Schuster L."/>
            <person name="Cowan T.M."/>
            <person name="Smanski M.J."/>
            <person name="Chevrette M.G."/>
            <person name="De Carvalho L.P.S."/>
            <person name="Shen B."/>
        </authorList>
    </citation>
    <scope>NUCLEOTIDE SEQUENCE [LARGE SCALE GENOMIC DNA]</scope>
    <source>
        <strain evidence="2 3">NPDC006488</strain>
    </source>
</reference>
<evidence type="ECO:0000313" key="3">
    <source>
        <dbReference type="Proteomes" id="UP001601303"/>
    </source>
</evidence>
<accession>A0ABW6M186</accession>
<evidence type="ECO:0000259" key="1">
    <source>
        <dbReference type="Pfam" id="PF13592"/>
    </source>
</evidence>
<comment type="caution">
    <text evidence="2">The sequence shown here is derived from an EMBL/GenBank/DDBJ whole genome shotgun (WGS) entry which is preliminary data.</text>
</comment>